<dbReference type="AlphaFoldDB" id="A0A0F9PWG9"/>
<keyword evidence="1" id="KW-0175">Coiled coil</keyword>
<gene>
    <name evidence="2" type="ORF">LCGC14_1087900</name>
</gene>
<proteinExistence type="predicted"/>
<reference evidence="2" key="1">
    <citation type="journal article" date="2015" name="Nature">
        <title>Complex archaea that bridge the gap between prokaryotes and eukaryotes.</title>
        <authorList>
            <person name="Spang A."/>
            <person name="Saw J.H."/>
            <person name="Jorgensen S.L."/>
            <person name="Zaremba-Niedzwiedzka K."/>
            <person name="Martijn J."/>
            <person name="Lind A.E."/>
            <person name="van Eijk R."/>
            <person name="Schleper C."/>
            <person name="Guy L."/>
            <person name="Ettema T.J."/>
        </authorList>
    </citation>
    <scope>NUCLEOTIDE SEQUENCE</scope>
</reference>
<evidence type="ECO:0000313" key="2">
    <source>
        <dbReference type="EMBL" id="KKN05381.1"/>
    </source>
</evidence>
<feature type="coiled-coil region" evidence="1">
    <location>
        <begin position="161"/>
        <end position="201"/>
    </location>
</feature>
<protein>
    <submittedName>
        <fullName evidence="2">Uncharacterized protein</fullName>
    </submittedName>
</protein>
<accession>A0A0F9PWG9</accession>
<sequence length="239" mass="27558">MDTSLIDWNKFLPGNIKKIVICRKDLFAEVANISNVNVDYKGRIIIKEGKNVGGNYPTILYEVSLEEEQKLNLWKMYEINDGIRDVPRVLRATIGIDYNDDTFISYPCMVEVIPDLLVGTYTGFGNKAKLGIVKVTVSIKDTPYASAISVQDLVKKVSKKYIASKENKERIKKEIEERREKARIEAERIKIEKEKDLIAEELMFLRKSTFLAIADLVQEVKDIENTYNIYDLMDLEDDY</sequence>
<comment type="caution">
    <text evidence="2">The sequence shown here is derived from an EMBL/GenBank/DDBJ whole genome shotgun (WGS) entry which is preliminary data.</text>
</comment>
<dbReference type="EMBL" id="LAZR01004812">
    <property type="protein sequence ID" value="KKN05381.1"/>
    <property type="molecule type" value="Genomic_DNA"/>
</dbReference>
<organism evidence="2">
    <name type="scientific">marine sediment metagenome</name>
    <dbReference type="NCBI Taxonomy" id="412755"/>
    <lineage>
        <taxon>unclassified sequences</taxon>
        <taxon>metagenomes</taxon>
        <taxon>ecological metagenomes</taxon>
    </lineage>
</organism>
<evidence type="ECO:0000256" key="1">
    <source>
        <dbReference type="SAM" id="Coils"/>
    </source>
</evidence>
<name>A0A0F9PWG9_9ZZZZ</name>